<feature type="non-terminal residue" evidence="3">
    <location>
        <position position="267"/>
    </location>
</feature>
<dbReference type="GO" id="GO:0016226">
    <property type="term" value="P:iron-sulfur cluster assembly"/>
    <property type="evidence" value="ECO:0007669"/>
    <property type="project" value="InterPro"/>
</dbReference>
<reference evidence="3" key="1">
    <citation type="journal article" date="2020" name="mSystems">
        <title>Genome- and Community-Level Interaction Insights into Carbon Utilization and Element Cycling Functions of Hydrothermarchaeota in Hydrothermal Sediment.</title>
        <authorList>
            <person name="Zhou Z."/>
            <person name="Liu Y."/>
            <person name="Xu W."/>
            <person name="Pan J."/>
            <person name="Luo Z.H."/>
            <person name="Li M."/>
        </authorList>
    </citation>
    <scope>NUCLEOTIDE SEQUENCE [LARGE SCALE GENOMIC DNA]</scope>
    <source>
        <strain evidence="3">HyVt-219</strain>
    </source>
</reference>
<dbReference type="SUPFAM" id="SSF101960">
    <property type="entry name" value="Stabilizer of iron transporter SufD"/>
    <property type="match status" value="1"/>
</dbReference>
<name>A0A7V0QSC4_UNCAE</name>
<dbReference type="PANTHER" id="PTHR30508:SF1">
    <property type="entry name" value="UPF0051 PROTEIN ABCI8, CHLOROPLASTIC-RELATED"/>
    <property type="match status" value="1"/>
</dbReference>
<evidence type="ECO:0000256" key="1">
    <source>
        <dbReference type="ARBA" id="ARBA00043967"/>
    </source>
</evidence>
<organism evidence="3">
    <name type="scientific">Aerophobetes bacterium</name>
    <dbReference type="NCBI Taxonomy" id="2030807"/>
    <lineage>
        <taxon>Bacteria</taxon>
        <taxon>Candidatus Aerophobota</taxon>
    </lineage>
</organism>
<proteinExistence type="inferred from homology"/>
<dbReference type="InterPro" id="IPR000825">
    <property type="entry name" value="SUF_FeS_clus_asmbl_SufBD_core"/>
</dbReference>
<protein>
    <submittedName>
        <fullName evidence="3">SufD family Fe-S cluster assembly protein</fullName>
    </submittedName>
</protein>
<dbReference type="AlphaFoldDB" id="A0A7V0QSC4"/>
<dbReference type="Pfam" id="PF01458">
    <property type="entry name" value="SUFBD_core"/>
    <property type="match status" value="1"/>
</dbReference>
<evidence type="ECO:0000313" key="3">
    <source>
        <dbReference type="EMBL" id="HDN84882.1"/>
    </source>
</evidence>
<dbReference type="Proteomes" id="UP000885660">
    <property type="component" value="Unassembled WGS sequence"/>
</dbReference>
<evidence type="ECO:0000259" key="2">
    <source>
        <dbReference type="Pfam" id="PF01458"/>
    </source>
</evidence>
<accession>A0A7V0QSC4</accession>
<dbReference type="InterPro" id="IPR055346">
    <property type="entry name" value="Fe-S_cluster_assembly_SufBD"/>
</dbReference>
<gene>
    <name evidence="3" type="ORF">ENG47_03890</name>
</gene>
<dbReference type="InterPro" id="IPR037284">
    <property type="entry name" value="SUF_FeS_clus_asmbl_SufBD_sf"/>
</dbReference>
<sequence length="267" mass="29890">MNSETIPEGEKKRLEKVGYDTSGKLSRSASFLMSDNRTLLSEKKEKKLEILSTELAVEKYPWVKDLMFKLVSKDKDDYTRLAASSPPRGFFLRVLPGAKINIPVQSCFFIKTKRLSQVVHNIIVAEPESEVHIITGCTTASYVKQGSHIGITEFYVRENATLTYTMLHDWAPEVVVYPRSSALVEKNGVFISNYIALTRVKEINSYPEAHVKDGGIARFYSIIYAQDESFFDIGAATFLEEKGARGEIINRVVSSGGRVVSRGHILG</sequence>
<dbReference type="EMBL" id="DRBC01000234">
    <property type="protein sequence ID" value="HDN84882.1"/>
    <property type="molecule type" value="Genomic_DNA"/>
</dbReference>
<comment type="similarity">
    <text evidence="1">Belongs to the iron-sulfur cluster assembly SufBD family.</text>
</comment>
<dbReference type="PANTHER" id="PTHR30508">
    <property type="entry name" value="FES CLUSTER ASSEMBLY PROTEIN SUF"/>
    <property type="match status" value="1"/>
</dbReference>
<comment type="caution">
    <text evidence="3">The sequence shown here is derived from an EMBL/GenBank/DDBJ whole genome shotgun (WGS) entry which is preliminary data.</text>
</comment>
<feature type="domain" description="SUF system FeS cluster assembly SufBD core" evidence="2">
    <location>
        <begin position="109"/>
        <end position="265"/>
    </location>
</feature>